<dbReference type="VEuPathDB" id="TriTrypDB:TvY486_0700790"/>
<proteinExistence type="predicted"/>
<name>G0TXP5_TRYVY</name>
<organism evidence="1">
    <name type="scientific">Trypanosoma vivax (strain Y486)</name>
    <dbReference type="NCBI Taxonomy" id="1055687"/>
    <lineage>
        <taxon>Eukaryota</taxon>
        <taxon>Discoba</taxon>
        <taxon>Euglenozoa</taxon>
        <taxon>Kinetoplastea</taxon>
        <taxon>Metakinetoplastina</taxon>
        <taxon>Trypanosomatida</taxon>
        <taxon>Trypanosomatidae</taxon>
        <taxon>Trypanosoma</taxon>
        <taxon>Duttonella</taxon>
    </lineage>
</organism>
<dbReference type="EMBL" id="HE573023">
    <property type="protein sequence ID" value="CCC48736.1"/>
    <property type="molecule type" value="Genomic_DNA"/>
</dbReference>
<gene>
    <name evidence="1" type="ORF">TVY486_0700790</name>
</gene>
<accession>G0TXP5</accession>
<sequence length="103" mass="11728">MRANGMFSHFPCFLFHAFARRGDSRCSLSNTPIPTFAFFCVCGQFSTLVQHSNHQQSTPSWLHSQIASRDCCSTPYDVTSFYIVVITTSRSFFFLVIRPLTFA</sequence>
<evidence type="ECO:0000313" key="1">
    <source>
        <dbReference type="EMBL" id="CCC48736.1"/>
    </source>
</evidence>
<dbReference type="AlphaFoldDB" id="G0TXP5"/>
<protein>
    <submittedName>
        <fullName evidence="1">Uncharacterized protein</fullName>
    </submittedName>
</protein>
<reference evidence="1" key="1">
    <citation type="journal article" date="2012" name="Proc. Natl. Acad. Sci. U.S.A.">
        <title>Antigenic diversity is generated by distinct evolutionary mechanisms in African trypanosome species.</title>
        <authorList>
            <person name="Jackson A.P."/>
            <person name="Berry A."/>
            <person name="Aslett M."/>
            <person name="Allison H.C."/>
            <person name="Burton P."/>
            <person name="Vavrova-Anderson J."/>
            <person name="Brown R."/>
            <person name="Browne H."/>
            <person name="Corton N."/>
            <person name="Hauser H."/>
            <person name="Gamble J."/>
            <person name="Gilderthorp R."/>
            <person name="Marcello L."/>
            <person name="McQuillan J."/>
            <person name="Otto T.D."/>
            <person name="Quail M.A."/>
            <person name="Sanders M.J."/>
            <person name="van Tonder A."/>
            <person name="Ginger M.L."/>
            <person name="Field M.C."/>
            <person name="Barry J.D."/>
            <person name="Hertz-Fowler C."/>
            <person name="Berriman M."/>
        </authorList>
    </citation>
    <scope>NUCLEOTIDE SEQUENCE</scope>
    <source>
        <strain evidence="1">Y486</strain>
    </source>
</reference>